<dbReference type="AlphaFoldDB" id="U1Y1N7"/>
<name>U1Y1N7_ANEAE</name>
<comment type="caution">
    <text evidence="1">The sequence shown here is derived from an EMBL/GenBank/DDBJ whole genome shotgun (WGS) entry which is preliminary data.</text>
</comment>
<organism evidence="1 2">
    <name type="scientific">Aneurinibacillus aneurinilyticus ATCC 12856</name>
    <dbReference type="NCBI Taxonomy" id="649747"/>
    <lineage>
        <taxon>Bacteria</taxon>
        <taxon>Bacillati</taxon>
        <taxon>Bacillota</taxon>
        <taxon>Bacilli</taxon>
        <taxon>Bacillales</taxon>
        <taxon>Paenibacillaceae</taxon>
        <taxon>Aneurinibacillus group</taxon>
        <taxon>Aneurinibacillus</taxon>
    </lineage>
</organism>
<accession>U1Y1N7</accession>
<evidence type="ECO:0000313" key="2">
    <source>
        <dbReference type="Proteomes" id="UP000016511"/>
    </source>
</evidence>
<proteinExistence type="predicted"/>
<reference evidence="1 2" key="1">
    <citation type="submission" date="2013-08" db="EMBL/GenBank/DDBJ databases">
        <authorList>
            <person name="Weinstock G."/>
            <person name="Sodergren E."/>
            <person name="Wylie T."/>
            <person name="Fulton L."/>
            <person name="Fulton R."/>
            <person name="Fronick C."/>
            <person name="O'Laughlin M."/>
            <person name="Godfrey J."/>
            <person name="Miner T."/>
            <person name="Herter B."/>
            <person name="Appelbaum E."/>
            <person name="Cordes M."/>
            <person name="Lek S."/>
            <person name="Wollam A."/>
            <person name="Pepin K.H."/>
            <person name="Palsikar V.B."/>
            <person name="Mitreva M."/>
            <person name="Wilson R.K."/>
        </authorList>
    </citation>
    <scope>NUCLEOTIDE SEQUENCE [LARGE SCALE GENOMIC DNA]</scope>
    <source>
        <strain evidence="1 2">ATCC 12856</strain>
    </source>
</reference>
<gene>
    <name evidence="1" type="ORF">HMPREF0083_05410</name>
</gene>
<sequence length="52" mass="5669">MDFRGIELGKDCVFHNAQEGLTFVVGGKKKGRAVGGNGQKKTHWPFFCRSAG</sequence>
<keyword evidence="2" id="KW-1185">Reference proteome</keyword>
<dbReference type="HOGENOM" id="CLU_3091640_0_0_9"/>
<dbReference type="EMBL" id="AWSJ01000334">
    <property type="protein sequence ID" value="ERI06127.1"/>
    <property type="molecule type" value="Genomic_DNA"/>
</dbReference>
<evidence type="ECO:0000313" key="1">
    <source>
        <dbReference type="EMBL" id="ERI06127.1"/>
    </source>
</evidence>
<protein>
    <submittedName>
        <fullName evidence="1">Uncharacterized protein</fullName>
    </submittedName>
</protein>
<feature type="non-terminal residue" evidence="1">
    <location>
        <position position="52"/>
    </location>
</feature>
<dbReference type="Proteomes" id="UP000016511">
    <property type="component" value="Unassembled WGS sequence"/>
</dbReference>